<name>A0ABN2VQ66_9ACTN</name>
<evidence type="ECO:0000313" key="2">
    <source>
        <dbReference type="EMBL" id="GAA2069271.1"/>
    </source>
</evidence>
<dbReference type="Gene3D" id="3.40.50.1820">
    <property type="entry name" value="alpha/beta hydrolase"/>
    <property type="match status" value="1"/>
</dbReference>
<accession>A0ABN2VQ66</accession>
<keyword evidence="3" id="KW-1185">Reference proteome</keyword>
<dbReference type="InterPro" id="IPR050471">
    <property type="entry name" value="AB_hydrolase"/>
</dbReference>
<feature type="domain" description="AB hydrolase-1" evidence="1">
    <location>
        <begin position="21"/>
        <end position="129"/>
    </location>
</feature>
<reference evidence="2 3" key="1">
    <citation type="journal article" date="2019" name="Int. J. Syst. Evol. Microbiol.">
        <title>The Global Catalogue of Microorganisms (GCM) 10K type strain sequencing project: providing services to taxonomists for standard genome sequencing and annotation.</title>
        <authorList>
            <consortium name="The Broad Institute Genomics Platform"/>
            <consortium name="The Broad Institute Genome Sequencing Center for Infectious Disease"/>
            <person name="Wu L."/>
            <person name="Ma J."/>
        </authorList>
    </citation>
    <scope>NUCLEOTIDE SEQUENCE [LARGE SCALE GENOMIC DNA]</scope>
    <source>
        <strain evidence="2 3">JCM 15749</strain>
    </source>
</reference>
<evidence type="ECO:0000259" key="1">
    <source>
        <dbReference type="Pfam" id="PF00561"/>
    </source>
</evidence>
<dbReference type="PANTHER" id="PTHR43433">
    <property type="entry name" value="HYDROLASE, ALPHA/BETA FOLD FAMILY PROTEIN"/>
    <property type="match status" value="1"/>
</dbReference>
<proteinExistence type="predicted"/>
<dbReference type="InterPro" id="IPR029058">
    <property type="entry name" value="AB_hydrolase_fold"/>
</dbReference>
<protein>
    <submittedName>
        <fullName evidence="2">Alpha/beta hydrolase</fullName>
    </submittedName>
</protein>
<dbReference type="Proteomes" id="UP001501480">
    <property type="component" value="Unassembled WGS sequence"/>
</dbReference>
<dbReference type="GO" id="GO:0016787">
    <property type="term" value="F:hydrolase activity"/>
    <property type="evidence" value="ECO:0007669"/>
    <property type="project" value="UniProtKB-KW"/>
</dbReference>
<sequence length="262" mass="28061">MSERTSVGTDLAHERTGHSGPVVVALHGLTSSRRRERLMRLDVTEGLAGVRRVAYDARGHGRSPGVDDPAAYRWPALAEDLLSLLDDVAPSEPVHAVGSSMGAATALHAAVRQPSRFASLTLMLPPTAWTTRATKAGEYEAAAVLVETEGVQAWVDAGRDVPEPPAVRGRPETEPDVLASILPSVLRGAAASDLPDPERLAALSMPCLVLAWVDDPAHPLDTADALARLLPDVRTRIASEPHDVRGWTDDVARFVHDVESRR</sequence>
<dbReference type="EMBL" id="BAAAPY010000001">
    <property type="protein sequence ID" value="GAA2069271.1"/>
    <property type="molecule type" value="Genomic_DNA"/>
</dbReference>
<evidence type="ECO:0000313" key="3">
    <source>
        <dbReference type="Proteomes" id="UP001501480"/>
    </source>
</evidence>
<organism evidence="2 3">
    <name type="scientific">Aeromicrobium halocynthiae</name>
    <dbReference type="NCBI Taxonomy" id="560557"/>
    <lineage>
        <taxon>Bacteria</taxon>
        <taxon>Bacillati</taxon>
        <taxon>Actinomycetota</taxon>
        <taxon>Actinomycetes</taxon>
        <taxon>Propionibacteriales</taxon>
        <taxon>Nocardioidaceae</taxon>
        <taxon>Aeromicrobium</taxon>
    </lineage>
</organism>
<keyword evidence="2" id="KW-0378">Hydrolase</keyword>
<gene>
    <name evidence="2" type="ORF">GCM10009821_01990</name>
</gene>
<dbReference type="InterPro" id="IPR000073">
    <property type="entry name" value="AB_hydrolase_1"/>
</dbReference>
<dbReference type="RefSeq" id="WP_344323224.1">
    <property type="nucleotide sequence ID" value="NZ_BAAAPY010000001.1"/>
</dbReference>
<dbReference type="PRINTS" id="PR00111">
    <property type="entry name" value="ABHYDROLASE"/>
</dbReference>
<dbReference type="PANTHER" id="PTHR43433:SF5">
    <property type="entry name" value="AB HYDROLASE-1 DOMAIN-CONTAINING PROTEIN"/>
    <property type="match status" value="1"/>
</dbReference>
<comment type="caution">
    <text evidence="2">The sequence shown here is derived from an EMBL/GenBank/DDBJ whole genome shotgun (WGS) entry which is preliminary data.</text>
</comment>
<dbReference type="Pfam" id="PF00561">
    <property type="entry name" value="Abhydrolase_1"/>
    <property type="match status" value="1"/>
</dbReference>
<dbReference type="SUPFAM" id="SSF53474">
    <property type="entry name" value="alpha/beta-Hydrolases"/>
    <property type="match status" value="1"/>
</dbReference>